<evidence type="ECO:0000256" key="1">
    <source>
        <dbReference type="SAM" id="MobiDB-lite"/>
    </source>
</evidence>
<dbReference type="OrthoDB" id="2544694at2759"/>
<gene>
    <name evidence="2" type="ORF">HII31_04337</name>
</gene>
<protein>
    <submittedName>
        <fullName evidence="2">Uncharacterized protein</fullName>
    </submittedName>
</protein>
<feature type="non-terminal residue" evidence="2">
    <location>
        <position position="189"/>
    </location>
</feature>
<feature type="region of interest" description="Disordered" evidence="1">
    <location>
        <begin position="1"/>
        <end position="26"/>
    </location>
</feature>
<evidence type="ECO:0000313" key="3">
    <source>
        <dbReference type="Proteomes" id="UP000660729"/>
    </source>
</evidence>
<dbReference type="Proteomes" id="UP000660729">
    <property type="component" value="Unassembled WGS sequence"/>
</dbReference>
<dbReference type="EMBL" id="JABCIY010000062">
    <property type="protein sequence ID" value="KAF7194304.1"/>
    <property type="molecule type" value="Genomic_DNA"/>
</dbReference>
<keyword evidence="3" id="KW-1185">Reference proteome</keyword>
<proteinExistence type="predicted"/>
<name>A0A8H6RMS0_9PEZI</name>
<comment type="caution">
    <text evidence="2">The sequence shown here is derived from an EMBL/GenBank/DDBJ whole genome shotgun (WGS) entry which is preliminary data.</text>
</comment>
<evidence type="ECO:0000313" key="2">
    <source>
        <dbReference type="EMBL" id="KAF7194304.1"/>
    </source>
</evidence>
<dbReference type="PANTHER" id="PTHR37315:SF1">
    <property type="entry name" value="UPF0311 PROTEIN BLR7842"/>
    <property type="match status" value="1"/>
</dbReference>
<sequence length="189" mass="21040">ISSPTKTLTMDQEKLKQSFPSDSTASTLSLPVPRLDLDFRMSVSLNPKISLGDSGPWGTRNWISFSGGVWTASWGKGTVVEGGQDSQIVNPESLYTYVETNYLLKTDDEEPAFIAVKTTGWRTGPKSVLERLFDPEKADGVDASEYSFRLNVRLETGDQRYAERLNTGMWVASGARRGREVIYDAYRVV</sequence>
<accession>A0A8H6RMS0</accession>
<dbReference type="Gene3D" id="2.40.160.20">
    <property type="match status" value="1"/>
</dbReference>
<dbReference type="Pfam" id="PF11578">
    <property type="entry name" value="DUF3237"/>
    <property type="match status" value="1"/>
</dbReference>
<dbReference type="AlphaFoldDB" id="A0A8H6RMS0"/>
<dbReference type="InterPro" id="IPR020915">
    <property type="entry name" value="UPF0311"/>
</dbReference>
<organism evidence="2 3">
    <name type="scientific">Pseudocercospora fuligena</name>
    <dbReference type="NCBI Taxonomy" id="685502"/>
    <lineage>
        <taxon>Eukaryota</taxon>
        <taxon>Fungi</taxon>
        <taxon>Dikarya</taxon>
        <taxon>Ascomycota</taxon>
        <taxon>Pezizomycotina</taxon>
        <taxon>Dothideomycetes</taxon>
        <taxon>Dothideomycetidae</taxon>
        <taxon>Mycosphaerellales</taxon>
        <taxon>Mycosphaerellaceae</taxon>
        <taxon>Pseudocercospora</taxon>
    </lineage>
</organism>
<dbReference type="PANTHER" id="PTHR37315">
    <property type="entry name" value="UPF0311 PROTEIN BLR7842"/>
    <property type="match status" value="1"/>
</dbReference>
<reference evidence="2" key="1">
    <citation type="submission" date="2020-04" db="EMBL/GenBank/DDBJ databases">
        <title>Draft genome resource of the tomato pathogen Pseudocercospora fuligena.</title>
        <authorList>
            <person name="Zaccaron A."/>
        </authorList>
    </citation>
    <scope>NUCLEOTIDE SEQUENCE</scope>
    <source>
        <strain evidence="2">PF001</strain>
    </source>
</reference>
<feature type="compositionally biased region" description="Polar residues" evidence="1">
    <location>
        <begin position="1"/>
        <end position="10"/>
    </location>
</feature>